<proteinExistence type="predicted"/>
<organism evidence="1">
    <name type="scientific">uncultured Caudovirales phage</name>
    <dbReference type="NCBI Taxonomy" id="2100421"/>
    <lineage>
        <taxon>Viruses</taxon>
        <taxon>Duplodnaviria</taxon>
        <taxon>Heunggongvirae</taxon>
        <taxon>Uroviricota</taxon>
        <taxon>Caudoviricetes</taxon>
        <taxon>Peduoviridae</taxon>
        <taxon>Maltschvirus</taxon>
        <taxon>Maltschvirus maltsch</taxon>
    </lineage>
</organism>
<sequence>MNNEFKRMQKLAGLITENQINEEYTFNDNDKAYGVLFVDNDDKEEIGNVDYMWDYDAYYALVKSMGYKDFEEIAEEMTEFFPAGEDEMNIFRRQNSNPNLQPTDLTIGMYKKDIEKEFPKNEPKQGIGLDNLKRAGGNYLSPHIKY</sequence>
<evidence type="ECO:0000313" key="1">
    <source>
        <dbReference type="EMBL" id="CAB4138408.1"/>
    </source>
</evidence>
<dbReference type="EMBL" id="LR796345">
    <property type="protein sequence ID" value="CAB4138408.1"/>
    <property type="molecule type" value="Genomic_DNA"/>
</dbReference>
<gene>
    <name evidence="1" type="ORF">UFOVP331_27</name>
</gene>
<name>A0A6J5LVA9_9CAUD</name>
<reference evidence="1" key="1">
    <citation type="submission" date="2020-04" db="EMBL/GenBank/DDBJ databases">
        <authorList>
            <person name="Chiriac C."/>
            <person name="Salcher M."/>
            <person name="Ghai R."/>
            <person name="Kavagutti S V."/>
        </authorList>
    </citation>
    <scope>NUCLEOTIDE SEQUENCE</scope>
</reference>
<protein>
    <submittedName>
        <fullName evidence="1">Uncharacterized protein</fullName>
    </submittedName>
</protein>
<accession>A0A6J5LVA9</accession>